<dbReference type="Proteomes" id="UP000274756">
    <property type="component" value="Unassembled WGS sequence"/>
</dbReference>
<protein>
    <submittedName>
        <fullName evidence="6">LAM_G_DOMAIN domain-containing protein</fullName>
    </submittedName>
</protein>
<evidence type="ECO:0000259" key="2">
    <source>
        <dbReference type="PROSITE" id="PS50025"/>
    </source>
</evidence>
<dbReference type="STRING" id="318479.A0A0N4URP9"/>
<dbReference type="Proteomes" id="UP000038040">
    <property type="component" value="Unplaced"/>
</dbReference>
<gene>
    <name evidence="3" type="ORF">DME_LOCUS4134</name>
</gene>
<dbReference type="InterPro" id="IPR001791">
    <property type="entry name" value="Laminin_G"/>
</dbReference>
<proteinExistence type="predicted"/>
<reference evidence="3 5" key="2">
    <citation type="submission" date="2018-11" db="EMBL/GenBank/DDBJ databases">
        <authorList>
            <consortium name="Pathogen Informatics"/>
        </authorList>
    </citation>
    <scope>NUCLEOTIDE SEQUENCE [LARGE SCALE GENOMIC DNA]</scope>
</reference>
<dbReference type="Gene3D" id="2.60.120.200">
    <property type="match status" value="1"/>
</dbReference>
<dbReference type="GO" id="GO:0016020">
    <property type="term" value="C:membrane"/>
    <property type="evidence" value="ECO:0007669"/>
    <property type="project" value="UniProtKB-SubCell"/>
</dbReference>
<name>A0A0N4URP9_DRAME</name>
<accession>A0A0N4URP9</accession>
<dbReference type="InterPro" id="IPR050372">
    <property type="entry name" value="Neurexin-related_CASP"/>
</dbReference>
<organism evidence="4 6">
    <name type="scientific">Dracunculus medinensis</name>
    <name type="common">Guinea worm</name>
    <dbReference type="NCBI Taxonomy" id="318479"/>
    <lineage>
        <taxon>Eukaryota</taxon>
        <taxon>Metazoa</taxon>
        <taxon>Ecdysozoa</taxon>
        <taxon>Nematoda</taxon>
        <taxon>Chromadorea</taxon>
        <taxon>Rhabditida</taxon>
        <taxon>Spirurina</taxon>
        <taxon>Dracunculoidea</taxon>
        <taxon>Dracunculidae</taxon>
        <taxon>Dracunculus</taxon>
    </lineage>
</organism>
<dbReference type="AlphaFoldDB" id="A0A0N4URP9"/>
<sequence>MAVVRRIILNLRFLLFDNGKFPIKVEIKDVLENIYISVDSAVKLVEGVKLNAVMLSSEISLYKGPPCTEGRCGKAHCFAKLNDYECRCKPNTSVEFCDPSYYASQSRKMAYFDGSTGYSYLNKAVYGAKRQQKISYSFWFKTVASNGLIIWQSNMTNGNNDYLAIFLTNGSLGFAIMLDKKSSQKVLQKKVNDGKWHAASFLRNGEKAELIMFAEKVVIGLPSHNFVGKMSEMSEQTHISLLLILDVWVA</sequence>
<evidence type="ECO:0000313" key="6">
    <source>
        <dbReference type="WBParaSite" id="DME_0001073101-mRNA-1"/>
    </source>
</evidence>
<evidence type="ECO:0000313" key="3">
    <source>
        <dbReference type="EMBL" id="VDN54161.1"/>
    </source>
</evidence>
<dbReference type="SMART" id="SM00282">
    <property type="entry name" value="LamG"/>
    <property type="match status" value="1"/>
</dbReference>
<evidence type="ECO:0000313" key="4">
    <source>
        <dbReference type="Proteomes" id="UP000038040"/>
    </source>
</evidence>
<dbReference type="InterPro" id="IPR013320">
    <property type="entry name" value="ConA-like_dom_sf"/>
</dbReference>
<dbReference type="EMBL" id="UYYG01000319">
    <property type="protein sequence ID" value="VDN54161.1"/>
    <property type="molecule type" value="Genomic_DNA"/>
</dbReference>
<comment type="caution">
    <text evidence="1">Lacks conserved residue(s) required for the propagation of feature annotation.</text>
</comment>
<dbReference type="CDD" id="cd00110">
    <property type="entry name" value="LamG"/>
    <property type="match status" value="1"/>
</dbReference>
<dbReference type="PROSITE" id="PS50025">
    <property type="entry name" value="LAM_G_DOMAIN"/>
    <property type="match status" value="1"/>
</dbReference>
<dbReference type="WBParaSite" id="DME_0001073101-mRNA-1">
    <property type="protein sequence ID" value="DME_0001073101-mRNA-1"/>
    <property type="gene ID" value="DME_0001073101"/>
</dbReference>
<keyword evidence="5" id="KW-1185">Reference proteome</keyword>
<dbReference type="SUPFAM" id="SSF49899">
    <property type="entry name" value="Concanavalin A-like lectins/glucanases"/>
    <property type="match status" value="1"/>
</dbReference>
<feature type="domain" description="Laminin G" evidence="2">
    <location>
        <begin position="108"/>
        <end position="250"/>
    </location>
</feature>
<dbReference type="OrthoDB" id="88467at2759"/>
<dbReference type="PANTHER" id="PTHR15036:SF85">
    <property type="entry name" value="SP2353, ISOFORM A"/>
    <property type="match status" value="1"/>
</dbReference>
<dbReference type="Pfam" id="PF02210">
    <property type="entry name" value="Laminin_G_2"/>
    <property type="match status" value="1"/>
</dbReference>
<dbReference type="PANTHER" id="PTHR15036">
    <property type="entry name" value="PIKACHURIN-LIKE PROTEIN"/>
    <property type="match status" value="1"/>
</dbReference>
<evidence type="ECO:0000313" key="5">
    <source>
        <dbReference type="Proteomes" id="UP000274756"/>
    </source>
</evidence>
<evidence type="ECO:0000256" key="1">
    <source>
        <dbReference type="PROSITE-ProRule" id="PRU00122"/>
    </source>
</evidence>
<reference evidence="6" key="1">
    <citation type="submission" date="2017-02" db="UniProtKB">
        <authorList>
            <consortium name="WormBaseParasite"/>
        </authorList>
    </citation>
    <scope>IDENTIFICATION</scope>
</reference>